<keyword evidence="1" id="KW-0472">Membrane</keyword>
<organism evidence="2 3">
    <name type="scientific">Xenotaenia resolanae</name>
    <dbReference type="NCBI Taxonomy" id="208358"/>
    <lineage>
        <taxon>Eukaryota</taxon>
        <taxon>Metazoa</taxon>
        <taxon>Chordata</taxon>
        <taxon>Craniata</taxon>
        <taxon>Vertebrata</taxon>
        <taxon>Euteleostomi</taxon>
        <taxon>Actinopterygii</taxon>
        <taxon>Neopterygii</taxon>
        <taxon>Teleostei</taxon>
        <taxon>Neoteleostei</taxon>
        <taxon>Acanthomorphata</taxon>
        <taxon>Ovalentaria</taxon>
        <taxon>Atherinomorphae</taxon>
        <taxon>Cyprinodontiformes</taxon>
        <taxon>Goodeidae</taxon>
        <taxon>Xenotaenia</taxon>
    </lineage>
</organism>
<dbReference type="Proteomes" id="UP001444071">
    <property type="component" value="Unassembled WGS sequence"/>
</dbReference>
<feature type="transmembrane region" description="Helical" evidence="1">
    <location>
        <begin position="25"/>
        <end position="45"/>
    </location>
</feature>
<evidence type="ECO:0000256" key="1">
    <source>
        <dbReference type="SAM" id="Phobius"/>
    </source>
</evidence>
<dbReference type="InterPro" id="IPR039031">
    <property type="entry name" value="Mucolipin"/>
</dbReference>
<comment type="caution">
    <text evidence="2">The sequence shown here is derived from an EMBL/GenBank/DDBJ whole genome shotgun (WGS) entry which is preliminary data.</text>
</comment>
<dbReference type="PANTHER" id="PTHR12127">
    <property type="entry name" value="MUCOLIPIN"/>
    <property type="match status" value="1"/>
</dbReference>
<evidence type="ECO:0000313" key="2">
    <source>
        <dbReference type="EMBL" id="MEQ2262029.1"/>
    </source>
</evidence>
<gene>
    <name evidence="2" type="primary">MCOLN3_2</name>
    <name evidence="2" type="ORF">XENORESO_021034</name>
</gene>
<sequence>EYIHHCKTHSGKNVPWSDKLEFVNGWYILIIVSDTLTIIGSILKIEIQSKVLTSYDVCSIFLGTGTMFVWIGIIRYMGYFKKYNVTVALQNKSNIFKIYPLSNPFSIFQ</sequence>
<accession>A0ABV0VY69</accession>
<proteinExistence type="predicted"/>
<keyword evidence="3" id="KW-1185">Reference proteome</keyword>
<evidence type="ECO:0000313" key="3">
    <source>
        <dbReference type="Proteomes" id="UP001444071"/>
    </source>
</evidence>
<feature type="transmembrane region" description="Helical" evidence="1">
    <location>
        <begin position="57"/>
        <end position="77"/>
    </location>
</feature>
<dbReference type="EMBL" id="JAHRIM010018579">
    <property type="protein sequence ID" value="MEQ2262029.1"/>
    <property type="molecule type" value="Genomic_DNA"/>
</dbReference>
<keyword evidence="1" id="KW-0812">Transmembrane</keyword>
<name>A0ABV0VY69_9TELE</name>
<protein>
    <submittedName>
        <fullName evidence="2">Mucolipin-3</fullName>
    </submittedName>
</protein>
<reference evidence="2 3" key="1">
    <citation type="submission" date="2021-06" db="EMBL/GenBank/DDBJ databases">
        <authorList>
            <person name="Palmer J.M."/>
        </authorList>
    </citation>
    <scope>NUCLEOTIDE SEQUENCE [LARGE SCALE GENOMIC DNA]</scope>
    <source>
        <strain evidence="2 3">XR_2019</strain>
        <tissue evidence="2">Muscle</tissue>
    </source>
</reference>
<feature type="non-terminal residue" evidence="2">
    <location>
        <position position="1"/>
    </location>
</feature>
<dbReference type="PANTHER" id="PTHR12127:SF5">
    <property type="entry name" value="MUCOLIPIN-3"/>
    <property type="match status" value="1"/>
</dbReference>
<keyword evidence="1" id="KW-1133">Transmembrane helix</keyword>